<dbReference type="PROSITE" id="PS50088">
    <property type="entry name" value="ANK_REPEAT"/>
    <property type="match status" value="2"/>
</dbReference>
<dbReference type="PANTHER" id="PTHR46082">
    <property type="entry name" value="ATP/GTP-BINDING PROTEIN-RELATED"/>
    <property type="match status" value="1"/>
</dbReference>
<dbReference type="Proteomes" id="UP000766486">
    <property type="component" value="Unassembled WGS sequence"/>
</dbReference>
<dbReference type="PANTHER" id="PTHR46082:SF11">
    <property type="entry name" value="AAA+ ATPASE DOMAIN-CONTAINING PROTEIN-RELATED"/>
    <property type="match status" value="1"/>
</dbReference>
<dbReference type="SUPFAM" id="SSF48403">
    <property type="entry name" value="Ankyrin repeat"/>
    <property type="match status" value="1"/>
</dbReference>
<keyword evidence="5" id="KW-1185">Reference proteome</keyword>
<organism evidence="4 5">
    <name type="scientific">Bionectria ochroleuca</name>
    <name type="common">Gliocladium roseum</name>
    <dbReference type="NCBI Taxonomy" id="29856"/>
    <lineage>
        <taxon>Eukaryota</taxon>
        <taxon>Fungi</taxon>
        <taxon>Dikarya</taxon>
        <taxon>Ascomycota</taxon>
        <taxon>Pezizomycotina</taxon>
        <taxon>Sordariomycetes</taxon>
        <taxon>Hypocreomycetidae</taxon>
        <taxon>Hypocreales</taxon>
        <taxon>Bionectriaceae</taxon>
        <taxon>Clonostachys</taxon>
    </lineage>
</organism>
<dbReference type="InterPro" id="IPR027417">
    <property type="entry name" value="P-loop_NTPase"/>
</dbReference>
<feature type="domain" description="Nephrocystin 3-like N-terminal" evidence="3">
    <location>
        <begin position="364"/>
        <end position="536"/>
    </location>
</feature>
<gene>
    <name evidence="4" type="ORF">CLO192961_LOCUS197971</name>
</gene>
<dbReference type="SMART" id="SM00248">
    <property type="entry name" value="ANK"/>
    <property type="match status" value="5"/>
</dbReference>
<reference evidence="4 5" key="1">
    <citation type="submission" date="2019-06" db="EMBL/GenBank/DDBJ databases">
        <authorList>
            <person name="Broberg M."/>
        </authorList>
    </citation>
    <scope>NUCLEOTIDE SEQUENCE [LARGE SCALE GENOMIC DNA]</scope>
</reference>
<dbReference type="InterPro" id="IPR056884">
    <property type="entry name" value="NPHP3-like_N"/>
</dbReference>
<dbReference type="Pfam" id="PF12796">
    <property type="entry name" value="Ank_2"/>
    <property type="match status" value="1"/>
</dbReference>
<evidence type="ECO:0000313" key="4">
    <source>
        <dbReference type="EMBL" id="VUC26844.1"/>
    </source>
</evidence>
<dbReference type="EMBL" id="CABFNS010000758">
    <property type="protein sequence ID" value="VUC26844.1"/>
    <property type="molecule type" value="Genomic_DNA"/>
</dbReference>
<dbReference type="InterPro" id="IPR036770">
    <property type="entry name" value="Ankyrin_rpt-contain_sf"/>
</dbReference>
<sequence length="1058" mass="119303">MPPSKRRKIAASTDRETVLDPISLRRRTYTIAWICALHIELAAGQAMLDRVHDDLPACVADDNTYILGEISGHNVVIACLPTAQYGTNNASNVITNMKRTFPSIRAGLMVGIGGAAPSMADIRLGDVVVGIRVMQSDLGKLVKDGKIERTAVPRIPQQLLGTVVSTLRSNHEMKPSRVPTIIRERLKDNPSYGFPELPDCLFEASYAHDQPIADCTDCDKNRLVSRPTRPTKDPVIHYGGIASGNQVMRDGIERDKIAQELNILCFEMEAAGLIDSLPCLPIRGICDYSDSHKNKTWQRYAAATAAAYARELLHVFPKEEESLYSRHLDDDFSSKIHRQRLLDSLRFEQLHSRREAIAVTHSRTCEWFLGHELYKDWLDPSKMGEHNGFLWISGKPGAGKSTLMKYLYSEFDSLAKRDSLVASFFFNARGRHIERSILGMYRSLLVQLLDGFQDLQKVLDNPEFSSFLADDWPLGVLKRLFQMAVSQLGKRSFTCFIDALDECNELDIVDMVQFFEDVAENAAASGESLRICFSSRHYPYIDIRRALRLTLEDQQGHDQDLADYVEGRLRIKGTALEELRCQILAKAAGVFLWVVLVVGILNTEERRGRLGMKRRLTELPNSLSDLFKDMLLRDKDNMEDLLLCILWTLYPQRPLGPEEYYHALWIGLHQKGLVDPTIPDTTDLSSIERYIVSSSKGLAELTKYQPRKVQFIHESVRDFLLKDKGVLELWPDLGQNWTESAHERLKQCCSDYIKHFMTDYTTYGSGSHLANYALRQYSSLNILYHANIAANSIPQNAFLSRFSVAEWTFVRSPAQYNSAADLLYILADQGLSNLVSTRLQDFPRLEISQSVMKYCYPLFAALANGHKETVEAMITSPCVGNPSGIAENLTYGKSFIKTCGSFNLLSWASSEGQTDIARLLLQRGCFVDYKDPEKFTPLGRALERNHIKTAELLLEHGADPRKCSLTFAVSLGNLEAVRFLLDNGLGPNVIGEGADNLPLNIAIWKDHGEREKLIELLLEAGADPDIPNKLGRTAWSDAKQFNLVHALRIFRRKRKDCK</sequence>
<feature type="repeat" description="ANK" evidence="2">
    <location>
        <begin position="933"/>
        <end position="959"/>
    </location>
</feature>
<dbReference type="Gene3D" id="1.25.40.20">
    <property type="entry name" value="Ankyrin repeat-containing domain"/>
    <property type="match status" value="2"/>
</dbReference>
<keyword evidence="2" id="KW-0040">ANK repeat</keyword>
<dbReference type="InterPro" id="IPR053137">
    <property type="entry name" value="NLR-like"/>
</dbReference>
<dbReference type="Pfam" id="PF24883">
    <property type="entry name" value="NPHP3_N"/>
    <property type="match status" value="1"/>
</dbReference>
<proteinExistence type="predicted"/>
<dbReference type="Gene3D" id="3.40.50.300">
    <property type="entry name" value="P-loop containing nucleotide triphosphate hydrolases"/>
    <property type="match status" value="1"/>
</dbReference>
<dbReference type="SUPFAM" id="SSF53167">
    <property type="entry name" value="Purine and uridine phosphorylases"/>
    <property type="match status" value="1"/>
</dbReference>
<evidence type="ECO:0000313" key="5">
    <source>
        <dbReference type="Proteomes" id="UP000766486"/>
    </source>
</evidence>
<evidence type="ECO:0000256" key="1">
    <source>
        <dbReference type="ARBA" id="ARBA00022737"/>
    </source>
</evidence>
<dbReference type="Gene3D" id="3.40.50.1580">
    <property type="entry name" value="Nucleoside phosphorylase domain"/>
    <property type="match status" value="1"/>
</dbReference>
<accession>A0ABY6U6W6</accession>
<evidence type="ECO:0000256" key="2">
    <source>
        <dbReference type="PROSITE-ProRule" id="PRU00023"/>
    </source>
</evidence>
<dbReference type="InterPro" id="IPR002110">
    <property type="entry name" value="Ankyrin_rpt"/>
</dbReference>
<dbReference type="PROSITE" id="PS50297">
    <property type="entry name" value="ANK_REP_REGION"/>
    <property type="match status" value="1"/>
</dbReference>
<name>A0ABY6U6W6_BIOOC</name>
<protein>
    <recommendedName>
        <fullName evidence="3">Nephrocystin 3-like N-terminal domain-containing protein</fullName>
    </recommendedName>
</protein>
<evidence type="ECO:0000259" key="3">
    <source>
        <dbReference type="Pfam" id="PF24883"/>
    </source>
</evidence>
<dbReference type="SUPFAM" id="SSF52540">
    <property type="entry name" value="P-loop containing nucleoside triphosphate hydrolases"/>
    <property type="match status" value="1"/>
</dbReference>
<keyword evidence="1" id="KW-0677">Repeat</keyword>
<dbReference type="InterPro" id="IPR035994">
    <property type="entry name" value="Nucleoside_phosphorylase_sf"/>
</dbReference>
<feature type="repeat" description="ANK" evidence="2">
    <location>
        <begin position="994"/>
        <end position="1029"/>
    </location>
</feature>
<comment type="caution">
    <text evidence="4">The sequence shown here is derived from an EMBL/GenBank/DDBJ whole genome shotgun (WGS) entry which is preliminary data.</text>
</comment>